<protein>
    <recommendedName>
        <fullName evidence="13">8-oxo-dGTP diphosphatase</fullName>
        <ecNumber evidence="12">3.6.1.55</ecNumber>
    </recommendedName>
    <alternativeName>
        <fullName evidence="16">7,8-dihydro-8-oxoguanine-triphosphatase</fullName>
    </alternativeName>
    <alternativeName>
        <fullName evidence="15">Mutator protein MutT</fullName>
    </alternativeName>
    <alternativeName>
        <fullName evidence="14">dGTP pyrophosphohydrolase</fullName>
    </alternativeName>
</protein>
<dbReference type="OrthoDB" id="9810648at2"/>
<dbReference type="GO" id="GO:0008413">
    <property type="term" value="F:8-oxo-7,8-dihydroguanosine triphosphate pyrophosphatase activity"/>
    <property type="evidence" value="ECO:0007669"/>
    <property type="project" value="TreeGrafter"/>
</dbReference>
<dbReference type="PROSITE" id="PS51462">
    <property type="entry name" value="NUDIX"/>
    <property type="match status" value="1"/>
</dbReference>
<evidence type="ECO:0000256" key="5">
    <source>
        <dbReference type="ARBA" id="ARBA00022723"/>
    </source>
</evidence>
<dbReference type="CDD" id="cd03425">
    <property type="entry name" value="NUDIX_MutT_NudA_like"/>
    <property type="match status" value="1"/>
</dbReference>
<evidence type="ECO:0000256" key="17">
    <source>
        <dbReference type="RuleBase" id="RU003476"/>
    </source>
</evidence>
<evidence type="ECO:0000313" key="19">
    <source>
        <dbReference type="EMBL" id="TSB04107.1"/>
    </source>
</evidence>
<keyword evidence="6" id="KW-0227">DNA damage</keyword>
<dbReference type="InterPro" id="IPR020476">
    <property type="entry name" value="Nudix_hydrolase"/>
</dbReference>
<dbReference type="Proteomes" id="UP000320160">
    <property type="component" value="Unassembled WGS sequence"/>
</dbReference>
<dbReference type="GO" id="GO:0035539">
    <property type="term" value="F:8-oxo-7,8-dihydrodeoxyguanosine triphosphate pyrophosphatase activity"/>
    <property type="evidence" value="ECO:0007669"/>
    <property type="project" value="UniProtKB-EC"/>
</dbReference>
<evidence type="ECO:0000256" key="10">
    <source>
        <dbReference type="ARBA" id="ARBA00035861"/>
    </source>
</evidence>
<reference evidence="19 20" key="1">
    <citation type="submission" date="2019-07" db="EMBL/GenBank/DDBJ databases">
        <authorList>
            <person name="Park M."/>
        </authorList>
    </citation>
    <scope>NUCLEOTIDE SEQUENCE [LARGE SCALE GENOMIC DNA]</scope>
    <source>
        <strain evidence="19 20">KCTC32445</strain>
    </source>
</reference>
<dbReference type="PANTHER" id="PTHR47707">
    <property type="entry name" value="8-OXO-DGTP DIPHOSPHATASE"/>
    <property type="match status" value="1"/>
</dbReference>
<evidence type="ECO:0000256" key="1">
    <source>
        <dbReference type="ARBA" id="ARBA00001946"/>
    </source>
</evidence>
<dbReference type="PRINTS" id="PR00502">
    <property type="entry name" value="NUDIXFAMILY"/>
</dbReference>
<dbReference type="Gene3D" id="3.90.79.10">
    <property type="entry name" value="Nucleoside Triphosphate Pyrophosphohydrolase"/>
    <property type="match status" value="1"/>
</dbReference>
<comment type="similarity">
    <text evidence="2 17">Belongs to the Nudix hydrolase family.</text>
</comment>
<organism evidence="19 20">
    <name type="scientific">Sphingorhabdus contaminans</name>
    <dbReference type="NCBI Taxonomy" id="1343899"/>
    <lineage>
        <taxon>Bacteria</taxon>
        <taxon>Pseudomonadati</taxon>
        <taxon>Pseudomonadota</taxon>
        <taxon>Alphaproteobacteria</taxon>
        <taxon>Sphingomonadales</taxon>
        <taxon>Sphingomonadaceae</taxon>
        <taxon>Sphingorhabdus</taxon>
    </lineage>
</organism>
<keyword evidence="8" id="KW-0460">Magnesium</keyword>
<dbReference type="GO" id="GO:0044715">
    <property type="term" value="F:8-oxo-dGDP phosphatase activity"/>
    <property type="evidence" value="ECO:0007669"/>
    <property type="project" value="TreeGrafter"/>
</dbReference>
<evidence type="ECO:0000256" key="8">
    <source>
        <dbReference type="ARBA" id="ARBA00022842"/>
    </source>
</evidence>
<feature type="domain" description="Nudix hydrolase" evidence="18">
    <location>
        <begin position="6"/>
        <end position="133"/>
    </location>
</feature>
<comment type="caution">
    <text evidence="19">The sequence shown here is derived from an EMBL/GenBank/DDBJ whole genome shotgun (WGS) entry which is preliminary data.</text>
</comment>
<dbReference type="AlphaFoldDB" id="A0A553WHC3"/>
<sequence length="136" mass="15145">MEKNPTMLLVVAAALTNEVGEILLQKRPEGRQMAGLWEFPGGKVESGESPESALVRELKEELGIDVDGQNLIPLTFASAQNGDRNMILLLYRCTRWQGEPIALESPELCWRTAANMHDLPMPPADEPLVRFLETMT</sequence>
<keyword evidence="5" id="KW-0479">Metal-binding</keyword>
<evidence type="ECO:0000256" key="9">
    <source>
        <dbReference type="ARBA" id="ARBA00023204"/>
    </source>
</evidence>
<dbReference type="InterPro" id="IPR000086">
    <property type="entry name" value="NUDIX_hydrolase_dom"/>
</dbReference>
<evidence type="ECO:0000256" key="6">
    <source>
        <dbReference type="ARBA" id="ARBA00022763"/>
    </source>
</evidence>
<dbReference type="PANTHER" id="PTHR47707:SF1">
    <property type="entry name" value="NUDIX HYDROLASE FAMILY PROTEIN"/>
    <property type="match status" value="1"/>
</dbReference>
<gene>
    <name evidence="19" type="ORF">FOM92_01305</name>
</gene>
<evidence type="ECO:0000256" key="3">
    <source>
        <dbReference type="ARBA" id="ARBA00022457"/>
    </source>
</evidence>
<dbReference type="RefSeq" id="WP_143774981.1">
    <property type="nucleotide sequence ID" value="NZ_VKKU01000001.1"/>
</dbReference>
<dbReference type="Pfam" id="PF00293">
    <property type="entry name" value="NUDIX"/>
    <property type="match status" value="1"/>
</dbReference>
<dbReference type="GO" id="GO:0006281">
    <property type="term" value="P:DNA repair"/>
    <property type="evidence" value="ECO:0007669"/>
    <property type="project" value="UniProtKB-KW"/>
</dbReference>
<dbReference type="EMBL" id="VKKU01000001">
    <property type="protein sequence ID" value="TSB04107.1"/>
    <property type="molecule type" value="Genomic_DNA"/>
</dbReference>
<name>A0A553WHC3_9SPHN</name>
<comment type="catalytic activity">
    <reaction evidence="10">
        <text>8-oxo-dGTP + H2O = 8-oxo-dGMP + diphosphate + H(+)</text>
        <dbReference type="Rhea" id="RHEA:31575"/>
        <dbReference type="ChEBI" id="CHEBI:15377"/>
        <dbReference type="ChEBI" id="CHEBI:15378"/>
        <dbReference type="ChEBI" id="CHEBI:33019"/>
        <dbReference type="ChEBI" id="CHEBI:63224"/>
        <dbReference type="ChEBI" id="CHEBI:77896"/>
        <dbReference type="EC" id="3.6.1.55"/>
    </reaction>
</comment>
<evidence type="ECO:0000256" key="4">
    <source>
        <dbReference type="ARBA" id="ARBA00022705"/>
    </source>
</evidence>
<dbReference type="GO" id="GO:0006260">
    <property type="term" value="P:DNA replication"/>
    <property type="evidence" value="ECO:0007669"/>
    <property type="project" value="UniProtKB-KW"/>
</dbReference>
<keyword evidence="9" id="KW-0234">DNA repair</keyword>
<comment type="catalytic activity">
    <reaction evidence="11">
        <text>8-oxo-GTP + H2O = 8-oxo-GMP + diphosphate + H(+)</text>
        <dbReference type="Rhea" id="RHEA:67616"/>
        <dbReference type="ChEBI" id="CHEBI:15377"/>
        <dbReference type="ChEBI" id="CHEBI:15378"/>
        <dbReference type="ChEBI" id="CHEBI:33019"/>
        <dbReference type="ChEBI" id="CHEBI:143553"/>
        <dbReference type="ChEBI" id="CHEBI:145694"/>
    </reaction>
</comment>
<keyword evidence="4" id="KW-0235">DNA replication</keyword>
<evidence type="ECO:0000256" key="13">
    <source>
        <dbReference type="ARBA" id="ARBA00040794"/>
    </source>
</evidence>
<dbReference type="GO" id="GO:0044716">
    <property type="term" value="F:8-oxo-GDP phosphatase activity"/>
    <property type="evidence" value="ECO:0007669"/>
    <property type="project" value="TreeGrafter"/>
</dbReference>
<evidence type="ECO:0000259" key="18">
    <source>
        <dbReference type="PROSITE" id="PS51462"/>
    </source>
</evidence>
<comment type="cofactor">
    <cofactor evidence="1">
        <name>Mg(2+)</name>
        <dbReference type="ChEBI" id="CHEBI:18420"/>
    </cofactor>
</comment>
<evidence type="ECO:0000313" key="20">
    <source>
        <dbReference type="Proteomes" id="UP000320160"/>
    </source>
</evidence>
<dbReference type="GO" id="GO:0046872">
    <property type="term" value="F:metal ion binding"/>
    <property type="evidence" value="ECO:0007669"/>
    <property type="project" value="UniProtKB-KW"/>
</dbReference>
<dbReference type="EC" id="3.6.1.55" evidence="12"/>
<evidence type="ECO:0000256" key="14">
    <source>
        <dbReference type="ARBA" id="ARBA00041592"/>
    </source>
</evidence>
<keyword evidence="3" id="KW-0515">Mutator protein</keyword>
<dbReference type="SUPFAM" id="SSF55811">
    <property type="entry name" value="Nudix"/>
    <property type="match status" value="1"/>
</dbReference>
<proteinExistence type="inferred from homology"/>
<dbReference type="InterPro" id="IPR015797">
    <property type="entry name" value="NUDIX_hydrolase-like_dom_sf"/>
</dbReference>
<keyword evidence="20" id="KW-1185">Reference proteome</keyword>
<evidence type="ECO:0000256" key="11">
    <source>
        <dbReference type="ARBA" id="ARBA00036904"/>
    </source>
</evidence>
<keyword evidence="7 17" id="KW-0378">Hydrolase</keyword>
<evidence type="ECO:0000256" key="15">
    <source>
        <dbReference type="ARBA" id="ARBA00041979"/>
    </source>
</evidence>
<evidence type="ECO:0000256" key="7">
    <source>
        <dbReference type="ARBA" id="ARBA00022801"/>
    </source>
</evidence>
<evidence type="ECO:0000256" key="2">
    <source>
        <dbReference type="ARBA" id="ARBA00005582"/>
    </source>
</evidence>
<accession>A0A553WHC3</accession>
<dbReference type="InterPro" id="IPR047127">
    <property type="entry name" value="MutT-like"/>
</dbReference>
<evidence type="ECO:0000256" key="16">
    <source>
        <dbReference type="ARBA" id="ARBA00042798"/>
    </source>
</evidence>
<dbReference type="PROSITE" id="PS00893">
    <property type="entry name" value="NUDIX_BOX"/>
    <property type="match status" value="1"/>
</dbReference>
<evidence type="ECO:0000256" key="12">
    <source>
        <dbReference type="ARBA" id="ARBA00038905"/>
    </source>
</evidence>
<dbReference type="InterPro" id="IPR020084">
    <property type="entry name" value="NUDIX_hydrolase_CS"/>
</dbReference>